<dbReference type="NCBIfam" id="TIGR00413">
    <property type="entry name" value="rlpA"/>
    <property type="match status" value="1"/>
</dbReference>
<dbReference type="SUPFAM" id="SSF50685">
    <property type="entry name" value="Barwin-like endoglucanases"/>
    <property type="match status" value="1"/>
</dbReference>
<reference evidence="6 8" key="2">
    <citation type="submission" date="2017-08" db="EMBL/GenBank/DDBJ databases">
        <title>Capnocytophaga canis 17-158 assembly.</title>
        <authorList>
            <person name="Gulvik C.A."/>
        </authorList>
    </citation>
    <scope>NUCLEOTIDE SEQUENCE [LARGE SCALE GENOMIC DNA]</scope>
    <source>
        <strain evidence="6 8">17-158</strain>
    </source>
</reference>
<feature type="signal peptide" evidence="3">
    <location>
        <begin position="1"/>
        <end position="22"/>
    </location>
</feature>
<feature type="domain" description="RlpA-like protein double-psi beta-barrel" evidence="4">
    <location>
        <begin position="60"/>
        <end position="138"/>
    </location>
</feature>
<dbReference type="AlphaFoldDB" id="A0A0B7IJT7"/>
<dbReference type="Pfam" id="PF03330">
    <property type="entry name" value="DPBB_1"/>
    <property type="match status" value="1"/>
</dbReference>
<dbReference type="PROSITE" id="PS51257">
    <property type="entry name" value="PROKAR_LIPOPROTEIN"/>
    <property type="match status" value="1"/>
</dbReference>
<evidence type="ECO:0000256" key="2">
    <source>
        <dbReference type="SAM" id="MobiDB-lite"/>
    </source>
</evidence>
<dbReference type="InterPro" id="IPR012997">
    <property type="entry name" value="RplA"/>
</dbReference>
<evidence type="ECO:0000313" key="7">
    <source>
        <dbReference type="Proteomes" id="UP000038200"/>
    </source>
</evidence>
<dbReference type="Gene3D" id="2.40.40.10">
    <property type="entry name" value="RlpA-like domain"/>
    <property type="match status" value="1"/>
</dbReference>
<proteinExistence type="inferred from homology"/>
<dbReference type="RefSeq" id="WP_042005388.1">
    <property type="nucleotide sequence ID" value="NZ_BOQK01000018.1"/>
</dbReference>
<reference evidence="5 7" key="1">
    <citation type="submission" date="2015-01" db="EMBL/GenBank/DDBJ databases">
        <authorList>
            <person name="Xiang T."/>
            <person name="Song Y."/>
            <person name="Huang L."/>
            <person name="Wang B."/>
            <person name="Wu P."/>
        </authorList>
    </citation>
    <scope>NUCLEOTIDE SEQUENCE [LARGE SCALE GENOMIC DNA]</scope>
    <source>
        <strain evidence="5 7">CcD93</strain>
    </source>
</reference>
<organism evidence="5 7">
    <name type="scientific">Capnocytophaga canis</name>
    <dbReference type="NCBI Taxonomy" id="1848903"/>
    <lineage>
        <taxon>Bacteria</taxon>
        <taxon>Pseudomonadati</taxon>
        <taxon>Bacteroidota</taxon>
        <taxon>Flavobacteriia</taxon>
        <taxon>Flavobacteriales</taxon>
        <taxon>Flavobacteriaceae</taxon>
        <taxon>Capnocytophaga</taxon>
    </lineage>
</organism>
<dbReference type="EMBL" id="CDOL01000013">
    <property type="protein sequence ID" value="CEN50257.1"/>
    <property type="molecule type" value="Genomic_DNA"/>
</dbReference>
<dbReference type="Proteomes" id="UP000038200">
    <property type="component" value="Unassembled WGS sequence"/>
</dbReference>
<dbReference type="GeneID" id="97264630"/>
<keyword evidence="5" id="KW-0449">Lipoprotein</keyword>
<dbReference type="EMBL" id="NSDI01000010">
    <property type="protein sequence ID" value="RIY35674.1"/>
    <property type="molecule type" value="Genomic_DNA"/>
</dbReference>
<comment type="similarity">
    <text evidence="1">Belongs to the RlpA family.</text>
</comment>
<evidence type="ECO:0000313" key="8">
    <source>
        <dbReference type="Proteomes" id="UP000265497"/>
    </source>
</evidence>
<evidence type="ECO:0000259" key="4">
    <source>
        <dbReference type="Pfam" id="PF03330"/>
    </source>
</evidence>
<dbReference type="PANTHER" id="PTHR34183:SF1">
    <property type="entry name" value="ENDOLYTIC PEPTIDOGLYCAN TRANSGLYCOSYLASE RLPA"/>
    <property type="match status" value="1"/>
</dbReference>
<feature type="chain" id="PRO_5033218693" evidence="3">
    <location>
        <begin position="23"/>
        <end position="153"/>
    </location>
</feature>
<evidence type="ECO:0000313" key="6">
    <source>
        <dbReference type="EMBL" id="RIY35674.1"/>
    </source>
</evidence>
<dbReference type="Proteomes" id="UP000265497">
    <property type="component" value="Unassembled WGS sequence"/>
</dbReference>
<accession>A0A0B7IJT7</accession>
<protein>
    <submittedName>
        <fullName evidence="5">Lipoprotein A-like protein</fullName>
    </submittedName>
    <submittedName>
        <fullName evidence="6">Septal ring lytic transglycosylase RlpA family protein</fullName>
    </submittedName>
</protein>
<evidence type="ECO:0000256" key="1">
    <source>
        <dbReference type="RuleBase" id="RU003495"/>
    </source>
</evidence>
<evidence type="ECO:0000313" key="5">
    <source>
        <dbReference type="EMBL" id="CEN50257.1"/>
    </source>
</evidence>
<name>A0A0B7IJT7_9FLAO</name>
<feature type="compositionally biased region" description="Basic residues" evidence="2">
    <location>
        <begin position="28"/>
        <end position="41"/>
    </location>
</feature>
<dbReference type="InterPro" id="IPR036908">
    <property type="entry name" value="RlpA-like_sf"/>
</dbReference>
<keyword evidence="3" id="KW-0732">Signal</keyword>
<sequence length="153" mass="17188">MKNKRILVILGSLLLVAFLFQSCGGTKRAKHSSHASQRKTISHTPKSKTSVETGIYKRNVVAAYYHDKFNGRKTASGAIFDNNKQTTAHRNLPFGTQLKVTNRVNGKWVYVVVNDRGPFTKGRELDMSKKAWMSITHDTKIGLLDVDIEIVKN</sequence>
<dbReference type="OrthoDB" id="9779128at2"/>
<dbReference type="CDD" id="cd22268">
    <property type="entry name" value="DPBB_RlpA-like"/>
    <property type="match status" value="1"/>
</dbReference>
<evidence type="ECO:0000256" key="3">
    <source>
        <dbReference type="SAM" id="SignalP"/>
    </source>
</evidence>
<dbReference type="PANTHER" id="PTHR34183">
    <property type="entry name" value="ENDOLYTIC PEPTIDOGLYCAN TRANSGLYCOSYLASE RLPA"/>
    <property type="match status" value="1"/>
</dbReference>
<dbReference type="InterPro" id="IPR009009">
    <property type="entry name" value="RlpA-like_DPBB"/>
</dbReference>
<feature type="region of interest" description="Disordered" evidence="2">
    <location>
        <begin position="28"/>
        <end position="48"/>
    </location>
</feature>
<gene>
    <name evidence="5" type="ORF">CCAND93_110007</name>
    <name evidence="6" type="ORF">CKY20_09930</name>
</gene>
<dbReference type="STRING" id="1848903.CCAND38_240025"/>